<evidence type="ECO:0000313" key="2">
    <source>
        <dbReference type="Proteomes" id="UP000003653"/>
    </source>
</evidence>
<gene>
    <name evidence="1" type="ORF">HMPREF0591_1710</name>
</gene>
<accession>D5P6B6</accession>
<reference evidence="1 2" key="1">
    <citation type="submission" date="2010-04" db="EMBL/GenBank/DDBJ databases">
        <authorList>
            <person name="Muzny D."/>
            <person name="Qin X."/>
            <person name="Deng J."/>
            <person name="Jiang H."/>
            <person name="Liu Y."/>
            <person name="Qu J."/>
            <person name="Song X.-Z."/>
            <person name="Zhang L."/>
            <person name="Thornton R."/>
            <person name="Coyle M."/>
            <person name="Francisco L."/>
            <person name="Jackson L."/>
            <person name="Javaid M."/>
            <person name="Korchina V."/>
            <person name="Kovar C."/>
            <person name="Mata R."/>
            <person name="Mathew T."/>
            <person name="Ngo R."/>
            <person name="Nguyen L."/>
            <person name="Nguyen N."/>
            <person name="Okwuonu G."/>
            <person name="Ongeri F."/>
            <person name="Pham C."/>
            <person name="Simmons D."/>
            <person name="Wilczek-Boney K."/>
            <person name="Hale W."/>
            <person name="Jakkamsetti A."/>
            <person name="Pham P."/>
            <person name="Ruth R."/>
            <person name="San Lucas F."/>
            <person name="Warren J."/>
            <person name="Zhang J."/>
            <person name="Zhao Z."/>
            <person name="Zhou C."/>
            <person name="Zhu D."/>
            <person name="Lee S."/>
            <person name="Bess C."/>
            <person name="Blankenburg K."/>
            <person name="Forbes L."/>
            <person name="Fu Q."/>
            <person name="Gubbala S."/>
            <person name="Hirani K."/>
            <person name="Jayaseelan J.C."/>
            <person name="Lara F."/>
            <person name="Munidasa M."/>
            <person name="Palculict T."/>
            <person name="Patil S."/>
            <person name="Pu L.-L."/>
            <person name="Saada N."/>
            <person name="Tang L."/>
            <person name="Weissenberger G."/>
            <person name="Zhu Y."/>
            <person name="Hemphill L."/>
            <person name="Shang Y."/>
            <person name="Youmans B."/>
            <person name="Ayvaz T."/>
            <person name="Ross M."/>
            <person name="Santibanez J."/>
            <person name="Aqrawi P."/>
            <person name="Gross S."/>
            <person name="Joshi V."/>
            <person name="Fowler G."/>
            <person name="Nazareth L."/>
            <person name="Reid J."/>
            <person name="Worley K."/>
            <person name="Petrosino J."/>
            <person name="Highlander S."/>
            <person name="Gibbs R."/>
        </authorList>
    </citation>
    <scope>NUCLEOTIDE SEQUENCE [LARGE SCALE GENOMIC DNA]</scope>
    <source>
        <strain evidence="1 2">ATCC BAA-614</strain>
    </source>
</reference>
<name>D5P6B6_9MYCO</name>
<protein>
    <submittedName>
        <fullName evidence="1">Uncharacterized protein</fullName>
    </submittedName>
</protein>
<dbReference type="AlphaFoldDB" id="D5P6B6"/>
<organism evidence="1 2">
    <name type="scientific">Mycobacterium parascrofulaceum ATCC BAA-614</name>
    <dbReference type="NCBI Taxonomy" id="525368"/>
    <lineage>
        <taxon>Bacteria</taxon>
        <taxon>Bacillati</taxon>
        <taxon>Actinomycetota</taxon>
        <taxon>Actinomycetes</taxon>
        <taxon>Mycobacteriales</taxon>
        <taxon>Mycobacteriaceae</taxon>
        <taxon>Mycobacterium</taxon>
        <taxon>Mycobacterium simiae complex</taxon>
    </lineage>
</organism>
<dbReference type="eggNOG" id="COG2814">
    <property type="taxonomic scope" value="Bacteria"/>
</dbReference>
<dbReference type="HOGENOM" id="CLU_2024167_0_0_11"/>
<comment type="caution">
    <text evidence="1">The sequence shown here is derived from an EMBL/GenBank/DDBJ whole genome shotgun (WGS) entry which is preliminary data.</text>
</comment>
<dbReference type="Proteomes" id="UP000003653">
    <property type="component" value="Unassembled WGS sequence"/>
</dbReference>
<dbReference type="EMBL" id="ADNV01000124">
    <property type="protein sequence ID" value="EFG78372.1"/>
    <property type="molecule type" value="Genomic_DNA"/>
</dbReference>
<evidence type="ECO:0000313" key="1">
    <source>
        <dbReference type="EMBL" id="EFG78372.1"/>
    </source>
</evidence>
<sequence length="122" mass="12661">MSYVPLMALRASQGLATSAAVGALVVSAALPALGSAAVVRFEVPIVVTSAGDRLVTAHYRFCNAVVGIEPLVGNFATGAIFGARLRRGHTEILWTAAFVVALLQYLRPIAFVPDSGHQTGIA</sequence>
<keyword evidence="2" id="KW-1185">Reference proteome</keyword>
<proteinExistence type="predicted"/>